<keyword evidence="2" id="KW-0812">Transmembrane</keyword>
<evidence type="ECO:0000313" key="10">
    <source>
        <dbReference type="Proteomes" id="UP000886998"/>
    </source>
</evidence>
<dbReference type="Proteomes" id="UP000886998">
    <property type="component" value="Unassembled WGS sequence"/>
</dbReference>
<accession>A0A8X6XIV9</accession>
<organism evidence="9 10">
    <name type="scientific">Trichonephila inaurata madagascariensis</name>
    <dbReference type="NCBI Taxonomy" id="2747483"/>
    <lineage>
        <taxon>Eukaryota</taxon>
        <taxon>Metazoa</taxon>
        <taxon>Ecdysozoa</taxon>
        <taxon>Arthropoda</taxon>
        <taxon>Chelicerata</taxon>
        <taxon>Arachnida</taxon>
        <taxon>Araneae</taxon>
        <taxon>Araneomorphae</taxon>
        <taxon>Entelegynae</taxon>
        <taxon>Araneoidea</taxon>
        <taxon>Nephilidae</taxon>
        <taxon>Trichonephila</taxon>
        <taxon>Trichonephila inaurata</taxon>
    </lineage>
</organism>
<comment type="caution">
    <text evidence="9">The sequence shown here is derived from an EMBL/GenBank/DDBJ whole genome shotgun (WGS) entry which is preliminary data.</text>
</comment>
<comment type="subcellular location">
    <subcellularLocation>
        <location evidence="1">Membrane</location>
        <topology evidence="1">Multi-pass membrane protein</topology>
    </subcellularLocation>
</comment>
<keyword evidence="6" id="KW-0325">Glycoprotein</keyword>
<keyword evidence="10" id="KW-1185">Reference proteome</keyword>
<evidence type="ECO:0000256" key="6">
    <source>
        <dbReference type="ARBA" id="ARBA00023180"/>
    </source>
</evidence>
<dbReference type="Pfam" id="PF01094">
    <property type="entry name" value="ANF_receptor"/>
    <property type="match status" value="1"/>
</dbReference>
<dbReference type="GO" id="GO:0004930">
    <property type="term" value="F:G protein-coupled receptor activity"/>
    <property type="evidence" value="ECO:0007669"/>
    <property type="project" value="InterPro"/>
</dbReference>
<evidence type="ECO:0000256" key="4">
    <source>
        <dbReference type="ARBA" id="ARBA00023136"/>
    </source>
</evidence>
<dbReference type="PANTHER" id="PTHR24060">
    <property type="entry name" value="METABOTROPIC GLUTAMATE RECEPTOR"/>
    <property type="match status" value="1"/>
</dbReference>
<dbReference type="PRINTS" id="PR00248">
    <property type="entry name" value="GPCRMGR"/>
</dbReference>
<dbReference type="OrthoDB" id="425344at2759"/>
<evidence type="ECO:0000259" key="8">
    <source>
        <dbReference type="Pfam" id="PF01094"/>
    </source>
</evidence>
<keyword evidence="5 9" id="KW-0675">Receptor</keyword>
<keyword evidence="7" id="KW-0732">Signal</keyword>
<dbReference type="SUPFAM" id="SSF53822">
    <property type="entry name" value="Periplasmic binding protein-like I"/>
    <property type="match status" value="1"/>
</dbReference>
<dbReference type="Gene3D" id="3.40.50.2300">
    <property type="match status" value="2"/>
</dbReference>
<dbReference type="InterPro" id="IPR000337">
    <property type="entry name" value="GPCR_3"/>
</dbReference>
<protein>
    <submittedName>
        <fullName evidence="9">Metabotropic glutamate receptor 4</fullName>
    </submittedName>
</protein>
<sequence>MEPNVRLRTLIRIIIIIRYITSCAGQANLKGDQIHPEITGVSEKVKGVAEELFFKYNLKSKDAFMEMLNTYEIKNSLKKLLGPQKKVVDIDGDIILGGLVSIHNVDDDMCGPLMSNGSSMLELEAILYTIDKVNFEKDFLPDIELDAYILDDCYQESYTSSQVFDGPDFCSADGHSFFRSPNVAGVIRSEISGCDVAELLDTFKIPQVLYTDGSLDFIKKPEFEYLLTTVPSSKKAIERIYYMILLSRSTVFPDNKNDFQLLMGLQNSFLRINISIFLKQTYGNDSSTACNGYYDKVAEMLMKVSLPKAALIIGSQVEIDGVMEAVRSIKSKNSFEIIDSLSTAFYDKLKYFLNYLAPPVPGFEDYFKSLNVKTNKRNPWFTEYWELTFFYKLPETKQTPRNRFAKECNGNEELSTVEGLEIEETIKHTIDSVLAFAYAIKAMHADLSDGVPGVCDKMKHLDGTMMLKYLKNVSFKGLGGDYFEFKKKSDEPSRFKILLINQKDPKNCEYVSGGYYKNVTFDSLFENFHFEEYEILLSVKFSKPYTLVGELRLLVIVVLVMTGLELYDGISKKSGGYAGGVILRTSFSSGSKYWEDDYSEI</sequence>
<dbReference type="GO" id="GO:0016020">
    <property type="term" value="C:membrane"/>
    <property type="evidence" value="ECO:0007669"/>
    <property type="project" value="UniProtKB-SubCell"/>
</dbReference>
<keyword evidence="3" id="KW-1133">Transmembrane helix</keyword>
<dbReference type="InterPro" id="IPR001828">
    <property type="entry name" value="ANF_lig-bd_rcpt"/>
</dbReference>
<evidence type="ECO:0000313" key="9">
    <source>
        <dbReference type="EMBL" id="GFY53455.1"/>
    </source>
</evidence>
<feature type="domain" description="Receptor ligand binding region" evidence="8">
    <location>
        <begin position="122"/>
        <end position="498"/>
    </location>
</feature>
<evidence type="ECO:0000256" key="3">
    <source>
        <dbReference type="ARBA" id="ARBA00022989"/>
    </source>
</evidence>
<name>A0A8X6XIV9_9ARAC</name>
<evidence type="ECO:0000256" key="1">
    <source>
        <dbReference type="ARBA" id="ARBA00004141"/>
    </source>
</evidence>
<dbReference type="AlphaFoldDB" id="A0A8X6XIV9"/>
<proteinExistence type="predicted"/>
<feature type="chain" id="PRO_5036488435" evidence="7">
    <location>
        <begin position="26"/>
        <end position="601"/>
    </location>
</feature>
<reference evidence="9" key="1">
    <citation type="submission" date="2020-08" db="EMBL/GenBank/DDBJ databases">
        <title>Multicomponent nature underlies the extraordinary mechanical properties of spider dragline silk.</title>
        <authorList>
            <person name="Kono N."/>
            <person name="Nakamura H."/>
            <person name="Mori M."/>
            <person name="Yoshida Y."/>
            <person name="Ohtoshi R."/>
            <person name="Malay A.D."/>
            <person name="Moran D.A.P."/>
            <person name="Tomita M."/>
            <person name="Numata K."/>
            <person name="Arakawa K."/>
        </authorList>
    </citation>
    <scope>NUCLEOTIDE SEQUENCE</scope>
</reference>
<evidence type="ECO:0000256" key="7">
    <source>
        <dbReference type="SAM" id="SignalP"/>
    </source>
</evidence>
<feature type="signal peptide" evidence="7">
    <location>
        <begin position="1"/>
        <end position="25"/>
    </location>
</feature>
<evidence type="ECO:0000256" key="2">
    <source>
        <dbReference type="ARBA" id="ARBA00022692"/>
    </source>
</evidence>
<dbReference type="InterPro" id="IPR028082">
    <property type="entry name" value="Peripla_BP_I"/>
</dbReference>
<keyword evidence="4" id="KW-0472">Membrane</keyword>
<dbReference type="EMBL" id="BMAV01009277">
    <property type="protein sequence ID" value="GFY53455.1"/>
    <property type="molecule type" value="Genomic_DNA"/>
</dbReference>
<gene>
    <name evidence="9" type="primary">Grm4</name>
    <name evidence="9" type="ORF">TNIN_265291</name>
</gene>
<dbReference type="InterPro" id="IPR050726">
    <property type="entry name" value="mGluR"/>
</dbReference>
<evidence type="ECO:0000256" key="5">
    <source>
        <dbReference type="ARBA" id="ARBA00023170"/>
    </source>
</evidence>